<name>A0A1H2LH32_9ACTO</name>
<organism evidence="1 2">
    <name type="scientific">Arcanobacterium phocae</name>
    <dbReference type="NCBI Taxonomy" id="131112"/>
    <lineage>
        <taxon>Bacteria</taxon>
        <taxon>Bacillati</taxon>
        <taxon>Actinomycetota</taxon>
        <taxon>Actinomycetes</taxon>
        <taxon>Actinomycetales</taxon>
        <taxon>Actinomycetaceae</taxon>
        <taxon>Arcanobacterium</taxon>
    </lineage>
</organism>
<dbReference type="AlphaFoldDB" id="A0A1H2LH32"/>
<sequence>MRAFLAVRGGYEAQLDDEERAMMMGLASDVVVILGSHVDRELDRRQRIAEDPFAAFEDQFTAIEKRVEDDGDENLFTVPDLPMDDALERLLPDMSEDPELAAELRAITEESVAATKIDHLVSMYETLSAIPEGIMDVTITNDAAPAWLAAMNDIRLVLSMRLEIADDDDAARIYERAGVFTGTSSRDTSGLPPIETQEDMMAVLYAMVTWWQESLISAVRHKSLRG</sequence>
<evidence type="ECO:0000313" key="2">
    <source>
        <dbReference type="Proteomes" id="UP000214355"/>
    </source>
</evidence>
<proteinExistence type="predicted"/>
<accession>A0A1H2LH32</accession>
<dbReference type="GeneID" id="65344844"/>
<dbReference type="EMBL" id="LT629804">
    <property type="protein sequence ID" value="SDU80142.1"/>
    <property type="molecule type" value="Genomic_DNA"/>
</dbReference>
<gene>
    <name evidence="1" type="ORF">SAMN04489737_1109</name>
</gene>
<evidence type="ECO:0000313" key="1">
    <source>
        <dbReference type="EMBL" id="SDU80142.1"/>
    </source>
</evidence>
<dbReference type="OrthoDB" id="3268479at2"/>
<keyword evidence="2" id="KW-1185">Reference proteome</keyword>
<dbReference type="STRING" id="131112.SAMN04489737_1109"/>
<dbReference type="RefSeq" id="WP_091280826.1">
    <property type="nucleotide sequence ID" value="NZ_JABAPI010000002.1"/>
</dbReference>
<reference evidence="2" key="1">
    <citation type="submission" date="2016-10" db="EMBL/GenBank/DDBJ databases">
        <authorList>
            <person name="Varghese N."/>
            <person name="Submissions S."/>
        </authorList>
    </citation>
    <scope>NUCLEOTIDE SEQUENCE [LARGE SCALE GENOMIC DNA]</scope>
    <source>
        <strain evidence="2">DSM 10002</strain>
    </source>
</reference>
<dbReference type="Proteomes" id="UP000214355">
    <property type="component" value="Chromosome I"/>
</dbReference>
<protein>
    <submittedName>
        <fullName evidence="1">Uncharacterized protein</fullName>
    </submittedName>
</protein>
<dbReference type="Pfam" id="PF09438">
    <property type="entry name" value="DUF2017"/>
    <property type="match status" value="1"/>
</dbReference>
<dbReference type="InterPro" id="IPR018561">
    <property type="entry name" value="AosR"/>
</dbReference>